<accession>A0A6A4HP56</accession>
<feature type="compositionally biased region" description="Low complexity" evidence="1">
    <location>
        <begin position="362"/>
        <end position="373"/>
    </location>
</feature>
<feature type="compositionally biased region" description="Polar residues" evidence="1">
    <location>
        <begin position="201"/>
        <end position="211"/>
    </location>
</feature>
<feature type="compositionally biased region" description="Low complexity" evidence="1">
    <location>
        <begin position="417"/>
        <end position="435"/>
    </location>
</feature>
<reference evidence="2" key="1">
    <citation type="journal article" date="2019" name="Environ. Microbiol.">
        <title>Fungal ecological strategies reflected in gene transcription - a case study of two litter decomposers.</title>
        <authorList>
            <person name="Barbi F."/>
            <person name="Kohler A."/>
            <person name="Barry K."/>
            <person name="Baskaran P."/>
            <person name="Daum C."/>
            <person name="Fauchery L."/>
            <person name="Ihrmark K."/>
            <person name="Kuo A."/>
            <person name="LaButti K."/>
            <person name="Lipzen A."/>
            <person name="Morin E."/>
            <person name="Grigoriev I.V."/>
            <person name="Henrissat B."/>
            <person name="Lindahl B."/>
            <person name="Martin F."/>
        </authorList>
    </citation>
    <scope>NUCLEOTIDE SEQUENCE</scope>
    <source>
        <strain evidence="2">JB14</strain>
    </source>
</reference>
<feature type="compositionally biased region" description="Basic and acidic residues" evidence="1">
    <location>
        <begin position="343"/>
        <end position="359"/>
    </location>
</feature>
<keyword evidence="3" id="KW-1185">Reference proteome</keyword>
<evidence type="ECO:0000313" key="3">
    <source>
        <dbReference type="Proteomes" id="UP000799118"/>
    </source>
</evidence>
<feature type="region of interest" description="Disordered" evidence="1">
    <location>
        <begin position="1"/>
        <end position="96"/>
    </location>
</feature>
<feature type="compositionally biased region" description="Basic and acidic residues" evidence="1">
    <location>
        <begin position="153"/>
        <end position="166"/>
    </location>
</feature>
<feature type="region of interest" description="Disordered" evidence="1">
    <location>
        <begin position="184"/>
        <end position="276"/>
    </location>
</feature>
<name>A0A6A4HP56_9AGAR</name>
<feature type="compositionally biased region" description="Polar residues" evidence="1">
    <location>
        <begin position="1032"/>
        <end position="1045"/>
    </location>
</feature>
<feature type="compositionally biased region" description="Basic and acidic residues" evidence="1">
    <location>
        <begin position="905"/>
        <end position="921"/>
    </location>
</feature>
<feature type="region of interest" description="Disordered" evidence="1">
    <location>
        <begin position="1032"/>
        <end position="1065"/>
    </location>
</feature>
<feature type="region of interest" description="Disordered" evidence="1">
    <location>
        <begin position="137"/>
        <end position="166"/>
    </location>
</feature>
<feature type="compositionally biased region" description="Acidic residues" evidence="1">
    <location>
        <begin position="244"/>
        <end position="254"/>
    </location>
</feature>
<dbReference type="EMBL" id="ML769463">
    <property type="protein sequence ID" value="KAE9399886.1"/>
    <property type="molecule type" value="Genomic_DNA"/>
</dbReference>
<dbReference type="Proteomes" id="UP000799118">
    <property type="component" value="Unassembled WGS sequence"/>
</dbReference>
<evidence type="ECO:0000313" key="2">
    <source>
        <dbReference type="EMBL" id="KAE9399886.1"/>
    </source>
</evidence>
<feature type="compositionally biased region" description="Polar residues" evidence="1">
    <location>
        <begin position="69"/>
        <end position="87"/>
    </location>
</feature>
<organism evidence="2 3">
    <name type="scientific">Gymnopus androsaceus JB14</name>
    <dbReference type="NCBI Taxonomy" id="1447944"/>
    <lineage>
        <taxon>Eukaryota</taxon>
        <taxon>Fungi</taxon>
        <taxon>Dikarya</taxon>
        <taxon>Basidiomycota</taxon>
        <taxon>Agaricomycotina</taxon>
        <taxon>Agaricomycetes</taxon>
        <taxon>Agaricomycetidae</taxon>
        <taxon>Agaricales</taxon>
        <taxon>Marasmiineae</taxon>
        <taxon>Omphalotaceae</taxon>
        <taxon>Gymnopus</taxon>
    </lineage>
</organism>
<feature type="compositionally biased region" description="Low complexity" evidence="1">
    <location>
        <begin position="862"/>
        <end position="898"/>
    </location>
</feature>
<feature type="region of interest" description="Disordered" evidence="1">
    <location>
        <begin position="862"/>
        <end position="940"/>
    </location>
</feature>
<feature type="compositionally biased region" description="Basic and acidic residues" evidence="1">
    <location>
        <begin position="212"/>
        <end position="229"/>
    </location>
</feature>
<feature type="region of interest" description="Disordered" evidence="1">
    <location>
        <begin position="773"/>
        <end position="840"/>
    </location>
</feature>
<proteinExistence type="predicted"/>
<gene>
    <name evidence="2" type="ORF">BT96DRAFT_975623</name>
</gene>
<sequence>MDNPWANAWDPDESNSKKSSTLTSSIPTGIREEVEESEEENQADEEQEPEEDQEQEQEHDETHAPQLLQVEQTSEIVDPWTPSQSTPDAFEFGTFESGASDLPAVVSSTGEDAWIPPSIGGLPAAESEWGAAWGGDIEINEEGDEKEEEALDEWERARREKEKMDRVVPPEFLASILRTFEEISSELVPQTDKDLWIPSPDNVSSSQQHPKTSSDHEQSEGGAEGKGEDMVEEDAAESGKAESEDVDDSPEQPEVETTSSERSEVATTSEEVLNHWKGGMDAVEGLSEAIRLTRSTLLSSSGPLGMYNKTKGSTEWEVAVKARPEKTSEEEREESVPIGWRIVPKEEETTKVEAPEMKRKGSSILSSFFSRRSATPPVEVKDAKEASPRPSFTSPRASVDVTATDVAKAESPSNVVPPTSLSTPASPSASSPSSSYANGGSVDLFPDASTPAAPSAVSRFLNRFSRTRPNHLRKNSNSSLALSTDDLEFLEDIIPSAIDSPEPDRNELAGLQTMIDSAPLPAPLLPPPRASVQTPRSSTDEFDFFELDNLESNFNPVASASTSSNTNYLTRSNTPVFHLTVIEIIQPWSGYVDRCCGFIEGFNSVDGLGYFRRIKAVIAFKFQNRYLHDEETHPPSFPHHHPFTNRLAAGKATPSLLIDDTPSVSAEANSPSLFDDFDDEFTDFHSGTPDPSQPPISASHLYSLSSAQPLFSAGSGAFSGPSTSSALPISSAGYRGPDFSDELNISISSARSVNSTNTMLLNDEKDLFEDFSNSLESPAPRATLRTPSPPALPAKSPGKAPPRNAPAAGTGSSVEVGSSKPVGSKTTGGSGLGGRVAPGRLNLPPVSASAYSRNWGFGGQGPSSINPSANSASSAAPIAHSSSEPALATPSSSSPSSPKVHTRKVSKEAHQRTRSLVEEGIAKSGVWPSPAPTAAPSAGYGSGPSSGYGAYGFGTAPPLTPLPPILSPPPESMFESKHKGDLLGGGVIDDDDVPLASLAQGPVFGSAAPNSTMGSTFANQQAIARTGIPSSLSSMVPAASTTRNGTLPPVPLPGPAKPHNKALGC</sequence>
<feature type="region of interest" description="Disordered" evidence="1">
    <location>
        <begin position="321"/>
        <end position="440"/>
    </location>
</feature>
<feature type="compositionally biased region" description="Acidic residues" evidence="1">
    <location>
        <begin position="138"/>
        <end position="152"/>
    </location>
</feature>
<evidence type="ECO:0000256" key="1">
    <source>
        <dbReference type="SAM" id="MobiDB-lite"/>
    </source>
</evidence>
<feature type="compositionally biased region" description="Acidic residues" evidence="1">
    <location>
        <begin position="33"/>
        <end position="59"/>
    </location>
</feature>
<dbReference type="AlphaFoldDB" id="A0A6A4HP56"/>
<protein>
    <submittedName>
        <fullName evidence="2">Uncharacterized protein</fullName>
    </submittedName>
</protein>
<dbReference type="OrthoDB" id="3262497at2759"/>
<feature type="compositionally biased region" description="Gly residues" evidence="1">
    <location>
        <begin position="826"/>
        <end position="836"/>
    </location>
</feature>